<keyword evidence="1" id="KW-0472">Membrane</keyword>
<organism evidence="2 3">
    <name type="scientific">Roseiconus nitratireducens</name>
    <dbReference type="NCBI Taxonomy" id="2605748"/>
    <lineage>
        <taxon>Bacteria</taxon>
        <taxon>Pseudomonadati</taxon>
        <taxon>Planctomycetota</taxon>
        <taxon>Planctomycetia</taxon>
        <taxon>Pirellulales</taxon>
        <taxon>Pirellulaceae</taxon>
        <taxon>Roseiconus</taxon>
    </lineage>
</organism>
<feature type="transmembrane region" description="Helical" evidence="1">
    <location>
        <begin position="471"/>
        <end position="492"/>
    </location>
</feature>
<evidence type="ECO:0000256" key="1">
    <source>
        <dbReference type="SAM" id="Phobius"/>
    </source>
</evidence>
<name>A0A5M6DAB6_9BACT</name>
<sequence>MILLVIQLFRFLVGVVPRPTPAVRAEASAMRFDRSLRRRLGMALLLAFAGPLAASSSQPVSAAQASATEETTPSESIGAELGELAGPVVVGIRGHYRVGRQTAVRLARPSLLPRGNTPLAEHRTDLQMMTLDGDGVRVIYDTFPIESGEVPANGELGYVVPGSEAAPLQLLRQHDGGSETIYKGRFPEAGVPARGPSMIPPEMPWVVSIGDPLGVDEIGTSTVLRDKQATIAVTRVDSADSLPWRSFGYEGVDLVMINASGLPVLRSMSGEQSEALLNWLRGGGRIFLALGQSAPEVDQAAPWLTGVLPVEQVELSQLDPAALETFTSSQTPLQRFEGIRLPRRTGRTLITGRTTRRVTAVLAAEYLIGFGRLTVIAADLDSALFASWPDRLSLVKQLAEQVLVESERQSPAGDRATSFNDLAGQVRGTLDQFSLKPSFSFSFISVILLALIAAIGPLDYLLINRVFGRPLLGWLTFPLVAIALSVFLVFAASPRNISANSGADANQERSALAGGAEPSTPQASGGAPLLRANQLQIVDVDWVNGFGRAFAWAYLYSHGPADVDVSYRPSADLIAMQRRDDLVPRILAFPMGYPGRSFGGIQLAGEDSLLPPYTIDPQRFDGDEARDASGEQIATEVRGLTIAPRSSKSVAMESIFTPEVDTSAEVIRRPGSELLRGGVVNPLPMDVLDGMLIYRNWVYLLPTRFPAGAEIPSLGDLRQKNFRWRLSRQQALEENVTETTPWEVGDFSNLDRVAEMVMFHRAAGGELYTGLRHLALGSLDLSHLLVDDRCVLVGRTEQPLVQFQIRQGAEEQNGASTPEFQSRAFTPELQSRAFTPEGQVVSYVRLVLPVRSTRLE</sequence>
<reference evidence="2 3" key="1">
    <citation type="submission" date="2019-08" db="EMBL/GenBank/DDBJ databases">
        <authorList>
            <person name="Dhanesh K."/>
            <person name="Kumar G."/>
            <person name="Sasikala C."/>
            <person name="Venkata Ramana C."/>
        </authorList>
    </citation>
    <scope>NUCLEOTIDE SEQUENCE [LARGE SCALE GENOMIC DNA]</scope>
    <source>
        <strain evidence="2 3">JC645</strain>
    </source>
</reference>
<keyword evidence="1" id="KW-1133">Transmembrane helix</keyword>
<keyword evidence="3" id="KW-1185">Reference proteome</keyword>
<evidence type="ECO:0000313" key="3">
    <source>
        <dbReference type="Proteomes" id="UP000324479"/>
    </source>
</evidence>
<keyword evidence="1" id="KW-0812">Transmembrane</keyword>
<proteinExistence type="predicted"/>
<evidence type="ECO:0000313" key="2">
    <source>
        <dbReference type="EMBL" id="KAA5544504.1"/>
    </source>
</evidence>
<feature type="transmembrane region" description="Helical" evidence="1">
    <location>
        <begin position="439"/>
        <end position="462"/>
    </location>
</feature>
<dbReference type="EMBL" id="VWOX01000004">
    <property type="protein sequence ID" value="KAA5544504.1"/>
    <property type="molecule type" value="Genomic_DNA"/>
</dbReference>
<gene>
    <name evidence="2" type="ORF">FYK55_09245</name>
</gene>
<dbReference type="RefSeq" id="WP_150076114.1">
    <property type="nucleotide sequence ID" value="NZ_VWOX01000004.1"/>
</dbReference>
<protein>
    <submittedName>
        <fullName evidence="2">Uncharacterized protein</fullName>
    </submittedName>
</protein>
<comment type="caution">
    <text evidence="2">The sequence shown here is derived from an EMBL/GenBank/DDBJ whole genome shotgun (WGS) entry which is preliminary data.</text>
</comment>
<accession>A0A5M6DAB6</accession>
<dbReference type="Proteomes" id="UP000324479">
    <property type="component" value="Unassembled WGS sequence"/>
</dbReference>
<dbReference type="AlphaFoldDB" id="A0A5M6DAB6"/>